<evidence type="ECO:0000313" key="4">
    <source>
        <dbReference type="Proteomes" id="UP001202248"/>
    </source>
</evidence>
<evidence type="ECO:0000313" key="3">
    <source>
        <dbReference type="EMBL" id="MCH5597083.1"/>
    </source>
</evidence>
<dbReference type="SUPFAM" id="SSF56219">
    <property type="entry name" value="DNase I-like"/>
    <property type="match status" value="1"/>
</dbReference>
<dbReference type="GO" id="GO:0004519">
    <property type="term" value="F:endonuclease activity"/>
    <property type="evidence" value="ECO:0007669"/>
    <property type="project" value="UniProtKB-KW"/>
</dbReference>
<dbReference type="RefSeq" id="WP_240826494.1">
    <property type="nucleotide sequence ID" value="NZ_JAKWBL010000001.1"/>
</dbReference>
<proteinExistence type="predicted"/>
<organism evidence="3 4">
    <name type="scientific">Niabella ginsengisoli</name>
    <dbReference type="NCBI Taxonomy" id="522298"/>
    <lineage>
        <taxon>Bacteria</taxon>
        <taxon>Pseudomonadati</taxon>
        <taxon>Bacteroidota</taxon>
        <taxon>Chitinophagia</taxon>
        <taxon>Chitinophagales</taxon>
        <taxon>Chitinophagaceae</taxon>
        <taxon>Niabella</taxon>
    </lineage>
</organism>
<reference evidence="3 4" key="1">
    <citation type="submission" date="2022-02" db="EMBL/GenBank/DDBJ databases">
        <authorList>
            <person name="Min J."/>
        </authorList>
    </citation>
    <scope>NUCLEOTIDE SEQUENCE [LARGE SCALE GENOMIC DNA]</scope>
    <source>
        <strain evidence="3 4">GR10-1</strain>
    </source>
</reference>
<dbReference type="Gene3D" id="3.60.10.10">
    <property type="entry name" value="Endonuclease/exonuclease/phosphatase"/>
    <property type="match status" value="1"/>
</dbReference>
<accession>A0ABS9SFE6</accession>
<comment type="caution">
    <text evidence="3">The sequence shown here is derived from an EMBL/GenBank/DDBJ whole genome shotgun (WGS) entry which is preliminary data.</text>
</comment>
<evidence type="ECO:0000256" key="1">
    <source>
        <dbReference type="SAM" id="SignalP"/>
    </source>
</evidence>
<protein>
    <submittedName>
        <fullName evidence="3">Endonuclease/exonuclease/phosphatase family protein</fullName>
    </submittedName>
</protein>
<dbReference type="InterPro" id="IPR051916">
    <property type="entry name" value="GPI-anchor_lipid_remodeler"/>
</dbReference>
<dbReference type="PANTHER" id="PTHR14859">
    <property type="entry name" value="CALCOFLUOR WHITE HYPERSENSITIVE PROTEIN PRECURSOR"/>
    <property type="match status" value="1"/>
</dbReference>
<keyword evidence="4" id="KW-1185">Reference proteome</keyword>
<dbReference type="InterPro" id="IPR036691">
    <property type="entry name" value="Endo/exonu/phosph_ase_sf"/>
</dbReference>
<dbReference type="Pfam" id="PF03372">
    <property type="entry name" value="Exo_endo_phos"/>
    <property type="match status" value="1"/>
</dbReference>
<dbReference type="EMBL" id="JAKWBL010000001">
    <property type="protein sequence ID" value="MCH5597083.1"/>
    <property type="molecule type" value="Genomic_DNA"/>
</dbReference>
<keyword evidence="3" id="KW-0255">Endonuclease</keyword>
<evidence type="ECO:0000259" key="2">
    <source>
        <dbReference type="Pfam" id="PF03372"/>
    </source>
</evidence>
<feature type="domain" description="Endonuclease/exonuclease/phosphatase" evidence="2">
    <location>
        <begin position="25"/>
        <end position="194"/>
    </location>
</feature>
<dbReference type="InterPro" id="IPR005135">
    <property type="entry name" value="Endo/exonuclease/phosphatase"/>
</dbReference>
<keyword evidence="1" id="KW-0732">Signal</keyword>
<gene>
    <name evidence="3" type="ORF">MKP09_03720</name>
</gene>
<keyword evidence="3" id="KW-0540">Nuclease</keyword>
<feature type="chain" id="PRO_5046073532" evidence="1">
    <location>
        <begin position="20"/>
        <end position="203"/>
    </location>
</feature>
<dbReference type="Proteomes" id="UP001202248">
    <property type="component" value="Unassembled WGS sequence"/>
</dbReference>
<name>A0ABS9SFE6_9BACT</name>
<feature type="signal peptide" evidence="1">
    <location>
        <begin position="1"/>
        <end position="19"/>
    </location>
</feature>
<sequence length="203" mass="23072">MYKYLLIFLLCICTHNLFAQRITVMSYNIHHGADKDEKDRIEEMASFIKKSGADIIGLQEVDSVCTRSRGVDQMKVLSKLTGMHYAFVRHFEYQGGAYGMGVLSRYPITNIENIRMTLLKSKNPSTAMIAATIEIPKNRKIKFASAHFALDDSSRLVQARQVADYLNKTNTPLIFTGDLNATPDAKEIKYLKNILQILILKMF</sequence>
<keyword evidence="3" id="KW-0378">Hydrolase</keyword>
<dbReference type="PANTHER" id="PTHR14859:SF15">
    <property type="entry name" value="ENDONUCLEASE_EXONUCLEASE_PHOSPHATASE DOMAIN-CONTAINING PROTEIN"/>
    <property type="match status" value="1"/>
</dbReference>